<keyword evidence="2" id="KW-1185">Reference proteome</keyword>
<evidence type="ECO:0000313" key="1">
    <source>
        <dbReference type="EMBL" id="KAK9150381.1"/>
    </source>
</evidence>
<gene>
    <name evidence="1" type="ORF">Syun_008690</name>
</gene>
<protein>
    <submittedName>
        <fullName evidence="1">Uncharacterized protein</fullName>
    </submittedName>
</protein>
<accession>A0AAP0KD13</accession>
<name>A0AAP0KD13_9MAGN</name>
<dbReference type="Proteomes" id="UP001420932">
    <property type="component" value="Unassembled WGS sequence"/>
</dbReference>
<reference evidence="1 2" key="1">
    <citation type="submission" date="2024-01" db="EMBL/GenBank/DDBJ databases">
        <title>Genome assemblies of Stephania.</title>
        <authorList>
            <person name="Yang L."/>
        </authorList>
    </citation>
    <scope>NUCLEOTIDE SEQUENCE [LARGE SCALE GENOMIC DNA]</scope>
    <source>
        <strain evidence="1">YNDBR</strain>
        <tissue evidence="1">Leaf</tissue>
    </source>
</reference>
<organism evidence="1 2">
    <name type="scientific">Stephania yunnanensis</name>
    <dbReference type="NCBI Taxonomy" id="152371"/>
    <lineage>
        <taxon>Eukaryota</taxon>
        <taxon>Viridiplantae</taxon>
        <taxon>Streptophyta</taxon>
        <taxon>Embryophyta</taxon>
        <taxon>Tracheophyta</taxon>
        <taxon>Spermatophyta</taxon>
        <taxon>Magnoliopsida</taxon>
        <taxon>Ranunculales</taxon>
        <taxon>Menispermaceae</taxon>
        <taxon>Menispermoideae</taxon>
        <taxon>Cissampelideae</taxon>
        <taxon>Stephania</taxon>
    </lineage>
</organism>
<sequence>MANHQDAQHVPHFLPTQLIDELLRGTIQGKEKRVVRRGDLKSLKTRNYKVSQEVKSATDMHEEPFSSIQGINAKNQPLQEIPALKRVKT</sequence>
<dbReference type="EMBL" id="JBBNAF010000004">
    <property type="protein sequence ID" value="KAK9150381.1"/>
    <property type="molecule type" value="Genomic_DNA"/>
</dbReference>
<evidence type="ECO:0000313" key="2">
    <source>
        <dbReference type="Proteomes" id="UP001420932"/>
    </source>
</evidence>
<comment type="caution">
    <text evidence="1">The sequence shown here is derived from an EMBL/GenBank/DDBJ whole genome shotgun (WGS) entry which is preliminary data.</text>
</comment>
<dbReference type="AlphaFoldDB" id="A0AAP0KD13"/>
<proteinExistence type="predicted"/>